<dbReference type="InterPro" id="IPR056937">
    <property type="entry name" value="YqbQ/XkdQ"/>
</dbReference>
<accession>K1UHP5</accession>
<organism evidence="2">
    <name type="scientific">human gut metagenome</name>
    <dbReference type="NCBI Taxonomy" id="408170"/>
    <lineage>
        <taxon>unclassified sequences</taxon>
        <taxon>metagenomes</taxon>
        <taxon>organismal metagenomes</taxon>
    </lineage>
</organism>
<proteinExistence type="predicted"/>
<feature type="domain" description="YqbQ/XkdQ" evidence="1">
    <location>
        <begin position="24"/>
        <end position="150"/>
    </location>
</feature>
<protein>
    <recommendedName>
        <fullName evidence="1">YqbQ/XkdQ domain-containing protein</fullName>
    </recommendedName>
</protein>
<reference evidence="2" key="1">
    <citation type="journal article" date="2013" name="Environ. Microbiol.">
        <title>Microbiota from the distal guts of lean and obese adolescents exhibit partial functional redundancy besides clear differences in community structure.</title>
        <authorList>
            <person name="Ferrer M."/>
            <person name="Ruiz A."/>
            <person name="Lanza F."/>
            <person name="Haange S.B."/>
            <person name="Oberbach A."/>
            <person name="Till H."/>
            <person name="Bargiela R."/>
            <person name="Campoy C."/>
            <person name="Segura M.T."/>
            <person name="Richter M."/>
            <person name="von Bergen M."/>
            <person name="Seifert J."/>
            <person name="Suarez A."/>
        </authorList>
    </citation>
    <scope>NUCLEOTIDE SEQUENCE</scope>
</reference>
<feature type="non-terminal residue" evidence="2">
    <location>
        <position position="150"/>
    </location>
</feature>
<comment type="caution">
    <text evidence="2">The sequence shown here is derived from an EMBL/GenBank/DDBJ whole genome shotgun (WGS) entry which is preliminary data.</text>
</comment>
<dbReference type="SUPFAM" id="SSF69279">
    <property type="entry name" value="Phage tail proteins"/>
    <property type="match status" value="1"/>
</dbReference>
<dbReference type="Pfam" id="PF24032">
    <property type="entry name" value="YQBQ"/>
    <property type="match status" value="1"/>
</dbReference>
<evidence type="ECO:0000313" key="2">
    <source>
        <dbReference type="EMBL" id="EKC77810.1"/>
    </source>
</evidence>
<gene>
    <name evidence="2" type="ORF">OBE_00176</name>
</gene>
<name>K1UHP5_9ZZZZ</name>
<evidence type="ECO:0000259" key="1">
    <source>
        <dbReference type="Pfam" id="PF24032"/>
    </source>
</evidence>
<sequence length="150" mass="16988">MPDISLILYKDGRAYDISGLAESIKWKGRKGSAARSVSISLLDDNSGMNKAVSEIDVTRGNHLIFSYKGKELFRGIIMSQQQSDSRKMPITAYDNGIYLSNNKDTFVYENKTVHDIFIDVCKRFGIKYSEVAETKYKIPELTKSKTTAWD</sequence>
<dbReference type="EMBL" id="AJWZ01000123">
    <property type="protein sequence ID" value="EKC77810.1"/>
    <property type="molecule type" value="Genomic_DNA"/>
</dbReference>
<dbReference type="AlphaFoldDB" id="K1UHP5"/>